<evidence type="ECO:0000256" key="2">
    <source>
        <dbReference type="SAM" id="SignalP"/>
    </source>
</evidence>
<evidence type="ECO:0000313" key="4">
    <source>
        <dbReference type="Proteomes" id="UP000192257"/>
    </source>
</evidence>
<sequence>MMMCRVMCVLAVVLCCACGYTMAAAAAVDNDSPSGRGVSRGAVEVSCGAGGALRVRPAAESEWLTCGAGSRVSACGKYADLCRQRTARTATTTTRTTVNAGQLKAVMAWMGSREGALDEDKWKTKKNLENQKELEKQREKDKLENAKVTVFPEGQKQQLEEMKSKNLHVDVTEGEDRVSLRQQQEVQHRQQPGEHMKSVMPKKTELQQDGGIPEQEEEEVRDHRQQPRGDTNSVSQNGTQLHRERELGTSSVSTEVQEDLPHPEATKRSLTGSADSSSSPEAASEARTTLSKPTAISTAGEVNSNHDQPQTQSENTTENSNTNDGNPSQNHSPTETSTLTTPNPTQLSAAAPGTTGTEGSHENANADSTATTTNTTTEAPTTTPSPVPAPNAEISSTPTEAPTTNSTIPSLVPNAGISSIASTVQNKANADSGVNPVWMRTAAPLLIVAVLVSVTMY</sequence>
<organism evidence="3 4">
    <name type="scientific">Trypanosoma theileri</name>
    <dbReference type="NCBI Taxonomy" id="67003"/>
    <lineage>
        <taxon>Eukaryota</taxon>
        <taxon>Discoba</taxon>
        <taxon>Euglenozoa</taxon>
        <taxon>Kinetoplastea</taxon>
        <taxon>Metakinetoplastina</taxon>
        <taxon>Trypanosomatida</taxon>
        <taxon>Trypanosomatidae</taxon>
        <taxon>Trypanosoma</taxon>
    </lineage>
</organism>
<feature type="compositionally biased region" description="Low complexity" evidence="1">
    <location>
        <begin position="332"/>
        <end position="348"/>
    </location>
</feature>
<dbReference type="AlphaFoldDB" id="A0A1X0NHH0"/>
<keyword evidence="4" id="KW-1185">Reference proteome</keyword>
<feature type="compositionally biased region" description="Basic and acidic residues" evidence="1">
    <location>
        <begin position="158"/>
        <end position="179"/>
    </location>
</feature>
<feature type="region of interest" description="Disordered" evidence="1">
    <location>
        <begin position="129"/>
        <end position="410"/>
    </location>
</feature>
<comment type="caution">
    <text evidence="3">The sequence shown here is derived from an EMBL/GenBank/DDBJ whole genome shotgun (WGS) entry which is preliminary data.</text>
</comment>
<feature type="signal peptide" evidence="2">
    <location>
        <begin position="1"/>
        <end position="23"/>
    </location>
</feature>
<accession>A0A1X0NHH0</accession>
<dbReference type="Proteomes" id="UP000192257">
    <property type="component" value="Unassembled WGS sequence"/>
</dbReference>
<feature type="chain" id="PRO_5013321196" description="Mucin-associated surface protein (MASP)" evidence="2">
    <location>
        <begin position="24"/>
        <end position="457"/>
    </location>
</feature>
<dbReference type="EMBL" id="NBCO01000053">
    <property type="protein sequence ID" value="ORC83923.1"/>
    <property type="molecule type" value="Genomic_DNA"/>
</dbReference>
<feature type="compositionally biased region" description="Polar residues" evidence="1">
    <location>
        <begin position="393"/>
        <end position="409"/>
    </location>
</feature>
<feature type="compositionally biased region" description="Polar residues" evidence="1">
    <location>
        <begin position="287"/>
        <end position="309"/>
    </location>
</feature>
<feature type="compositionally biased region" description="Polar residues" evidence="1">
    <location>
        <begin position="228"/>
        <end position="240"/>
    </location>
</feature>
<evidence type="ECO:0008006" key="5">
    <source>
        <dbReference type="Google" id="ProtNLM"/>
    </source>
</evidence>
<keyword evidence="2" id="KW-0732">Signal</keyword>
<feature type="compositionally biased region" description="Low complexity" evidence="1">
    <location>
        <begin position="310"/>
        <end position="323"/>
    </location>
</feature>
<name>A0A1X0NHH0_9TRYP</name>
<dbReference type="VEuPathDB" id="TriTrypDB:TM35_000531070"/>
<dbReference type="GeneID" id="39990472"/>
<protein>
    <recommendedName>
        <fullName evidence="5">Mucin-associated surface protein (MASP)</fullName>
    </recommendedName>
</protein>
<feature type="compositionally biased region" description="Low complexity" evidence="1">
    <location>
        <begin position="273"/>
        <end position="286"/>
    </location>
</feature>
<proteinExistence type="predicted"/>
<feature type="compositionally biased region" description="Basic and acidic residues" evidence="1">
    <location>
        <begin position="129"/>
        <end position="145"/>
    </location>
</feature>
<dbReference type="RefSeq" id="XP_028877989.1">
    <property type="nucleotide sequence ID" value="XM_029030692.1"/>
</dbReference>
<feature type="compositionally biased region" description="Basic and acidic residues" evidence="1">
    <location>
        <begin position="186"/>
        <end position="206"/>
    </location>
</feature>
<gene>
    <name evidence="3" type="ORF">TM35_000531070</name>
</gene>
<evidence type="ECO:0000313" key="3">
    <source>
        <dbReference type="EMBL" id="ORC83923.1"/>
    </source>
</evidence>
<evidence type="ECO:0000256" key="1">
    <source>
        <dbReference type="SAM" id="MobiDB-lite"/>
    </source>
</evidence>
<feature type="compositionally biased region" description="Low complexity" evidence="1">
    <location>
        <begin position="363"/>
        <end position="382"/>
    </location>
</feature>
<reference evidence="3 4" key="1">
    <citation type="submission" date="2017-03" db="EMBL/GenBank/DDBJ databases">
        <title>An alternative strategy for trypanosome survival in the mammalian bloodstream revealed through genome and transcriptome analysis of the ubiquitous bovine parasite Trypanosoma (Megatrypanum) theileri.</title>
        <authorList>
            <person name="Kelly S."/>
            <person name="Ivens A."/>
            <person name="Mott A."/>
            <person name="O'Neill E."/>
            <person name="Emms D."/>
            <person name="Macleod O."/>
            <person name="Voorheis P."/>
            <person name="Matthews J."/>
            <person name="Matthews K."/>
            <person name="Carrington M."/>
        </authorList>
    </citation>
    <scope>NUCLEOTIDE SEQUENCE [LARGE SCALE GENOMIC DNA]</scope>
    <source>
        <strain evidence="3">Edinburgh</strain>
    </source>
</reference>